<name>A0AAE0TGZ8_9BIVA</name>
<dbReference type="InterPro" id="IPR008972">
    <property type="entry name" value="Cupredoxin"/>
</dbReference>
<protein>
    <submittedName>
        <fullName evidence="2">Uncharacterized protein</fullName>
    </submittedName>
</protein>
<reference evidence="2" key="2">
    <citation type="journal article" date="2021" name="Genome Biol. Evol.">
        <title>Developing a high-quality reference genome for a parasitic bivalve with doubly uniparental inheritance (Bivalvia: Unionida).</title>
        <authorList>
            <person name="Smith C.H."/>
        </authorList>
    </citation>
    <scope>NUCLEOTIDE SEQUENCE</scope>
    <source>
        <strain evidence="2">CHS0354</strain>
        <tissue evidence="2">Mantle</tissue>
    </source>
</reference>
<accession>A0AAE0TGZ8</accession>
<comment type="caution">
    <text evidence="2">The sequence shown here is derived from an EMBL/GenBank/DDBJ whole genome shotgun (WGS) entry which is preliminary data.</text>
</comment>
<dbReference type="SUPFAM" id="SSF49503">
    <property type="entry name" value="Cupredoxins"/>
    <property type="match status" value="1"/>
</dbReference>
<evidence type="ECO:0000313" key="3">
    <source>
        <dbReference type="Proteomes" id="UP001195483"/>
    </source>
</evidence>
<reference evidence="2" key="3">
    <citation type="submission" date="2023-05" db="EMBL/GenBank/DDBJ databases">
        <authorList>
            <person name="Smith C.H."/>
        </authorList>
    </citation>
    <scope>NUCLEOTIDE SEQUENCE</scope>
    <source>
        <strain evidence="2">CHS0354</strain>
        <tissue evidence="2">Mantle</tissue>
    </source>
</reference>
<organism evidence="2 3">
    <name type="scientific">Potamilus streckersoni</name>
    <dbReference type="NCBI Taxonomy" id="2493646"/>
    <lineage>
        <taxon>Eukaryota</taxon>
        <taxon>Metazoa</taxon>
        <taxon>Spiralia</taxon>
        <taxon>Lophotrochozoa</taxon>
        <taxon>Mollusca</taxon>
        <taxon>Bivalvia</taxon>
        <taxon>Autobranchia</taxon>
        <taxon>Heteroconchia</taxon>
        <taxon>Palaeoheterodonta</taxon>
        <taxon>Unionida</taxon>
        <taxon>Unionoidea</taxon>
        <taxon>Unionidae</taxon>
        <taxon>Ambleminae</taxon>
        <taxon>Lampsilini</taxon>
        <taxon>Potamilus</taxon>
    </lineage>
</organism>
<keyword evidence="3" id="KW-1185">Reference proteome</keyword>
<dbReference type="Proteomes" id="UP001195483">
    <property type="component" value="Unassembled WGS sequence"/>
</dbReference>
<evidence type="ECO:0000313" key="2">
    <source>
        <dbReference type="EMBL" id="KAK3609799.1"/>
    </source>
</evidence>
<gene>
    <name evidence="2" type="ORF">CHS0354_029837</name>
</gene>
<keyword evidence="1" id="KW-0479">Metal-binding</keyword>
<sequence length="208" mass="23364">MRCKVQTTSPSEYDYIQYALVEKHVNSTKLCHSNYQLDFLSVLLIQYKSQQSIWIGCQVENHLFSAINGRAYGNLEGLKVCAGDLVEWHVISFGESEGLHGVTFLGNNVMISKLHRDNQLVMSGLSFTALMHVQNLGRWGIICHNNNHFEKGMKALYDAEACGSSYTPYIPSSGTIRRYYIGAIETKWNYASITTNPLTGKNLSDANQ</sequence>
<proteinExistence type="predicted"/>
<dbReference type="InterPro" id="IPR033138">
    <property type="entry name" value="Cu_oxidase_CS"/>
</dbReference>
<dbReference type="AlphaFoldDB" id="A0AAE0TGZ8"/>
<dbReference type="EMBL" id="JAEAOA010001782">
    <property type="protein sequence ID" value="KAK3609799.1"/>
    <property type="molecule type" value="Genomic_DNA"/>
</dbReference>
<reference evidence="2" key="1">
    <citation type="journal article" date="2021" name="Genome Biol. Evol.">
        <title>A High-Quality Reference Genome for a Parasitic Bivalve with Doubly Uniparental Inheritance (Bivalvia: Unionida).</title>
        <authorList>
            <person name="Smith C.H."/>
        </authorList>
    </citation>
    <scope>NUCLEOTIDE SEQUENCE</scope>
    <source>
        <strain evidence="2">CHS0354</strain>
    </source>
</reference>
<dbReference type="Gene3D" id="2.60.40.420">
    <property type="entry name" value="Cupredoxins - blue copper proteins"/>
    <property type="match status" value="1"/>
</dbReference>
<evidence type="ECO:0000256" key="1">
    <source>
        <dbReference type="ARBA" id="ARBA00022723"/>
    </source>
</evidence>
<dbReference type="PROSITE" id="PS00079">
    <property type="entry name" value="MULTICOPPER_OXIDASE1"/>
    <property type="match status" value="1"/>
</dbReference>
<dbReference type="GO" id="GO:0046872">
    <property type="term" value="F:metal ion binding"/>
    <property type="evidence" value="ECO:0007669"/>
    <property type="project" value="UniProtKB-KW"/>
</dbReference>